<dbReference type="GO" id="GO:0003735">
    <property type="term" value="F:structural constituent of ribosome"/>
    <property type="evidence" value="ECO:0007669"/>
    <property type="project" value="InterPro"/>
</dbReference>
<keyword evidence="2 6" id="KW-0699">rRNA-binding</keyword>
<dbReference type="InterPro" id="IPR001787">
    <property type="entry name" value="Ribosomal_bL21"/>
</dbReference>
<dbReference type="Proteomes" id="UP000320078">
    <property type="component" value="Unassembled WGS sequence"/>
</dbReference>
<gene>
    <name evidence="6 8" type="primary">rplU</name>
    <name evidence="8" type="ORF">MDPP_008</name>
</gene>
<comment type="function">
    <text evidence="6 7">This protein binds to 23S rRNA in the presence of protein L20.</text>
</comment>
<dbReference type="NCBIfam" id="TIGR00061">
    <property type="entry name" value="L21"/>
    <property type="match status" value="1"/>
</dbReference>
<evidence type="ECO:0000256" key="4">
    <source>
        <dbReference type="ARBA" id="ARBA00022980"/>
    </source>
</evidence>
<proteinExistence type="inferred from homology"/>
<dbReference type="OrthoDB" id="9813334at2"/>
<dbReference type="GO" id="GO:0006412">
    <property type="term" value="P:translation"/>
    <property type="evidence" value="ECO:0007669"/>
    <property type="project" value="UniProtKB-UniRule"/>
</dbReference>
<dbReference type="GO" id="GO:1990904">
    <property type="term" value="C:ribonucleoprotein complex"/>
    <property type="evidence" value="ECO:0007669"/>
    <property type="project" value="UniProtKB-KW"/>
</dbReference>
<dbReference type="PANTHER" id="PTHR21349">
    <property type="entry name" value="50S RIBOSOMAL PROTEIN L21"/>
    <property type="match status" value="1"/>
</dbReference>
<comment type="similarity">
    <text evidence="1 6 7">Belongs to the bacterial ribosomal protein bL21 family.</text>
</comment>
<keyword evidence="3 6" id="KW-0694">RNA-binding</keyword>
<evidence type="ECO:0000313" key="8">
    <source>
        <dbReference type="EMBL" id="TVY12395.1"/>
    </source>
</evidence>
<dbReference type="PANTHER" id="PTHR21349:SF0">
    <property type="entry name" value="LARGE RIBOSOMAL SUBUNIT PROTEIN BL21M"/>
    <property type="match status" value="1"/>
</dbReference>
<name>A0A559KJT0_9MOLU</name>
<evidence type="ECO:0000256" key="7">
    <source>
        <dbReference type="RuleBase" id="RU000562"/>
    </source>
</evidence>
<dbReference type="SUPFAM" id="SSF141091">
    <property type="entry name" value="L21p-like"/>
    <property type="match status" value="1"/>
</dbReference>
<dbReference type="InterPro" id="IPR028909">
    <property type="entry name" value="bL21-like"/>
</dbReference>
<dbReference type="EMBL" id="VIAE01000001">
    <property type="protein sequence ID" value="TVY12395.1"/>
    <property type="molecule type" value="Genomic_DNA"/>
</dbReference>
<dbReference type="GO" id="GO:0005840">
    <property type="term" value="C:ribosome"/>
    <property type="evidence" value="ECO:0007669"/>
    <property type="project" value="UniProtKB-KW"/>
</dbReference>
<dbReference type="PROSITE" id="PS01169">
    <property type="entry name" value="RIBOSOMAL_L21"/>
    <property type="match status" value="1"/>
</dbReference>
<sequence length="105" mass="12437">MFAIMKTGGKQFKVSPGQEIFIEKIDQNVEDCFYFDHVLAIKNSDNQKTILGIPFIENAKVEAQVVKHGKYKKILVFKYKRRKKYRLKQGHRQNYTKVLIKKIIF</sequence>
<dbReference type="HAMAP" id="MF_01363">
    <property type="entry name" value="Ribosomal_bL21"/>
    <property type="match status" value="1"/>
</dbReference>
<accession>A0A559KJT0</accession>
<organism evidence="8 9">
    <name type="scientific">Candidatus Phytoplasma pini</name>
    <dbReference type="NCBI Taxonomy" id="267362"/>
    <lineage>
        <taxon>Bacteria</taxon>
        <taxon>Bacillati</taxon>
        <taxon>Mycoplasmatota</taxon>
        <taxon>Mollicutes</taxon>
        <taxon>Acholeplasmatales</taxon>
        <taxon>Acholeplasmataceae</taxon>
        <taxon>Candidatus Phytoplasma</taxon>
    </lineage>
</organism>
<evidence type="ECO:0000256" key="6">
    <source>
        <dbReference type="HAMAP-Rule" id="MF_01363"/>
    </source>
</evidence>
<evidence type="ECO:0000256" key="2">
    <source>
        <dbReference type="ARBA" id="ARBA00022730"/>
    </source>
</evidence>
<reference evidence="8 9" key="1">
    <citation type="submission" date="2019-06" db="EMBL/GenBank/DDBJ databases">
        <title>Draft Genome Sequence of Candidatus Phytoplasma pini-Related Strain MDPP: A Resource for Comparative Genomics of Gymnosperm-infecting Phytoplasmas.</title>
        <authorList>
            <person name="Cai W."/>
            <person name="Costanzo S."/>
            <person name="Shao J."/>
            <person name="Zhao Y."/>
            <person name="Davis R."/>
        </authorList>
    </citation>
    <scope>NUCLEOTIDE SEQUENCE [LARGE SCALE GENOMIC DNA]</scope>
    <source>
        <strain evidence="8 9">MDPP</strain>
    </source>
</reference>
<dbReference type="GO" id="GO:0019843">
    <property type="term" value="F:rRNA binding"/>
    <property type="evidence" value="ECO:0007669"/>
    <property type="project" value="UniProtKB-UniRule"/>
</dbReference>
<keyword evidence="9" id="KW-1185">Reference proteome</keyword>
<evidence type="ECO:0000256" key="5">
    <source>
        <dbReference type="ARBA" id="ARBA00023274"/>
    </source>
</evidence>
<evidence type="ECO:0000313" key="9">
    <source>
        <dbReference type="Proteomes" id="UP000320078"/>
    </source>
</evidence>
<keyword evidence="5 6" id="KW-0687">Ribonucleoprotein</keyword>
<comment type="caution">
    <text evidence="8">The sequence shown here is derived from an EMBL/GenBank/DDBJ whole genome shotgun (WGS) entry which is preliminary data.</text>
</comment>
<dbReference type="InterPro" id="IPR036164">
    <property type="entry name" value="bL21-like_sf"/>
</dbReference>
<dbReference type="InterPro" id="IPR018258">
    <property type="entry name" value="Ribosomal_bL21_CS"/>
</dbReference>
<dbReference type="GO" id="GO:0005737">
    <property type="term" value="C:cytoplasm"/>
    <property type="evidence" value="ECO:0007669"/>
    <property type="project" value="UniProtKB-ARBA"/>
</dbReference>
<dbReference type="AlphaFoldDB" id="A0A559KJT0"/>
<evidence type="ECO:0000256" key="3">
    <source>
        <dbReference type="ARBA" id="ARBA00022884"/>
    </source>
</evidence>
<dbReference type="RefSeq" id="WP_144658167.1">
    <property type="nucleotide sequence ID" value="NZ_VIAE01000001.1"/>
</dbReference>
<dbReference type="Pfam" id="PF00829">
    <property type="entry name" value="Ribosomal_L21p"/>
    <property type="match status" value="1"/>
</dbReference>
<protein>
    <recommendedName>
        <fullName evidence="6">Large ribosomal subunit protein bL21</fullName>
    </recommendedName>
</protein>
<evidence type="ECO:0000256" key="1">
    <source>
        <dbReference type="ARBA" id="ARBA00008563"/>
    </source>
</evidence>
<comment type="subunit">
    <text evidence="6">Part of the 50S ribosomal subunit. Contacts protein L20.</text>
</comment>
<keyword evidence="4 6" id="KW-0689">Ribosomal protein</keyword>